<name>A0A1H9I1X7_9LACT</name>
<organism evidence="1 2">
    <name type="scientific">Granulicatella balaenopterae</name>
    <dbReference type="NCBI Taxonomy" id="137733"/>
    <lineage>
        <taxon>Bacteria</taxon>
        <taxon>Bacillati</taxon>
        <taxon>Bacillota</taxon>
        <taxon>Bacilli</taxon>
        <taxon>Lactobacillales</taxon>
        <taxon>Carnobacteriaceae</taxon>
        <taxon>Granulicatella</taxon>
    </lineage>
</organism>
<dbReference type="RefSeq" id="WP_089745954.1">
    <property type="nucleotide sequence ID" value="NZ_FOGF01000004.1"/>
</dbReference>
<gene>
    <name evidence="1" type="ORF">SAMN05421767_10430</name>
</gene>
<dbReference type="EMBL" id="FOGF01000004">
    <property type="protein sequence ID" value="SEQ68538.1"/>
    <property type="molecule type" value="Genomic_DNA"/>
</dbReference>
<dbReference type="Proteomes" id="UP000198556">
    <property type="component" value="Unassembled WGS sequence"/>
</dbReference>
<proteinExistence type="predicted"/>
<dbReference type="AlphaFoldDB" id="A0A1H9I1X7"/>
<accession>A0A1H9I1X7</accession>
<keyword evidence="2" id="KW-1185">Reference proteome</keyword>
<reference evidence="1 2" key="1">
    <citation type="submission" date="2016-10" db="EMBL/GenBank/DDBJ databases">
        <authorList>
            <person name="de Groot N.N."/>
        </authorList>
    </citation>
    <scope>NUCLEOTIDE SEQUENCE [LARGE SCALE GENOMIC DNA]</scope>
    <source>
        <strain evidence="1 2">DSM 15827</strain>
    </source>
</reference>
<evidence type="ECO:0000313" key="2">
    <source>
        <dbReference type="Proteomes" id="UP000198556"/>
    </source>
</evidence>
<dbReference type="STRING" id="137733.SAMN05421767_10430"/>
<evidence type="ECO:0000313" key="1">
    <source>
        <dbReference type="EMBL" id="SEQ68538.1"/>
    </source>
</evidence>
<sequence length="141" mass="16504">MKKFKDNFTYDKNQFIQLLEDFNCNSRLYINYEPWHGYGTRHLISYQKAVKVYKKFTEGIDNRNTTFCVGNKYNNSVICFNNIWLLEIGLYSDDSGIVRTPLLKIEFPQCTNSGTLNGEYSLFLEKAIPLNIDNGIYKEVI</sequence>
<protein>
    <submittedName>
        <fullName evidence="1">Uncharacterized protein</fullName>
    </submittedName>
</protein>